<accession>A0A7U7G9V3</accession>
<dbReference type="EMBL" id="CBTK010000059">
    <property type="protein sequence ID" value="CDH44131.1"/>
    <property type="molecule type" value="Genomic_DNA"/>
</dbReference>
<dbReference type="Proteomes" id="UP000019184">
    <property type="component" value="Unassembled WGS sequence"/>
</dbReference>
<evidence type="ECO:0000313" key="1">
    <source>
        <dbReference type="EMBL" id="CDH44131.1"/>
    </source>
</evidence>
<proteinExistence type="predicted"/>
<sequence>MSVSSQQWVRMLSAWTIFRYQAAIRGLAKFPDTVEYNALPHSLQAILTGEVPKRSQRRRLEIGWGLSRPTWVRIPPSPPTQ</sequence>
<name>A0A7U7G9V3_9GAMM</name>
<gene>
    <name evidence="1" type="ORF">BN874_1510029</name>
</gene>
<organism evidence="1 2">
    <name type="scientific">Candidatus Contendobacter odensis Run_B_J11</name>
    <dbReference type="NCBI Taxonomy" id="1400861"/>
    <lineage>
        <taxon>Bacteria</taxon>
        <taxon>Pseudomonadati</taxon>
        <taxon>Pseudomonadota</taxon>
        <taxon>Gammaproteobacteria</taxon>
        <taxon>Candidatus Competibacteraceae</taxon>
        <taxon>Candidatus Contendibacter</taxon>
    </lineage>
</organism>
<keyword evidence="2" id="KW-1185">Reference proteome</keyword>
<protein>
    <submittedName>
        <fullName evidence="1">Uncharacterized protein</fullName>
    </submittedName>
</protein>
<dbReference type="AlphaFoldDB" id="A0A7U7G9V3"/>
<evidence type="ECO:0000313" key="2">
    <source>
        <dbReference type="Proteomes" id="UP000019184"/>
    </source>
</evidence>
<reference evidence="1 2" key="1">
    <citation type="journal article" date="2014" name="ISME J.">
        <title>Candidatus Competibacter-lineage genomes retrieved from metagenomes reveal functional metabolic diversity.</title>
        <authorList>
            <person name="McIlroy S.J."/>
            <person name="Albertsen M."/>
            <person name="Andresen E.K."/>
            <person name="Saunders A.M."/>
            <person name="Kristiansen R."/>
            <person name="Stokholm-Bjerregaard M."/>
            <person name="Nielsen K.L."/>
            <person name="Nielsen P.H."/>
        </authorList>
    </citation>
    <scope>NUCLEOTIDE SEQUENCE [LARGE SCALE GENOMIC DNA]</scope>
    <source>
        <strain evidence="1 2">Run_B_J11</strain>
    </source>
</reference>
<comment type="caution">
    <text evidence="1">The sequence shown here is derived from an EMBL/GenBank/DDBJ whole genome shotgun (WGS) entry which is preliminary data.</text>
</comment>